<comment type="caution">
    <text evidence="10">The sequence shown here is derived from an EMBL/GenBank/DDBJ whole genome shotgun (WGS) entry which is preliminary data.</text>
</comment>
<evidence type="ECO:0000256" key="2">
    <source>
        <dbReference type="ARBA" id="ARBA00008114"/>
    </source>
</evidence>
<dbReference type="Gene3D" id="1.20.1510.10">
    <property type="entry name" value="Cation efflux protein transmembrane domain"/>
    <property type="match status" value="1"/>
</dbReference>
<reference evidence="10 11" key="1">
    <citation type="submission" date="2018-09" db="EMBL/GenBank/DDBJ databases">
        <title>Genomic Encyclopedia of Archaeal and Bacterial Type Strains, Phase II (KMG-II): from individual species to whole genera.</title>
        <authorList>
            <person name="Goeker M."/>
        </authorList>
    </citation>
    <scope>NUCLEOTIDE SEQUENCE [LARGE SCALE GENOMIC DNA]</scope>
    <source>
        <strain evidence="10 11">DSM 17008</strain>
    </source>
</reference>
<feature type="transmembrane region" description="Helical" evidence="7">
    <location>
        <begin position="159"/>
        <end position="179"/>
    </location>
</feature>
<dbReference type="SUPFAM" id="SSF161111">
    <property type="entry name" value="Cation efflux protein transmembrane domain-like"/>
    <property type="match status" value="1"/>
</dbReference>
<evidence type="ECO:0000256" key="6">
    <source>
        <dbReference type="ARBA" id="ARBA00023136"/>
    </source>
</evidence>
<protein>
    <submittedName>
        <fullName evidence="10">Cation diffusion facilitator family transporter</fullName>
    </submittedName>
</protein>
<dbReference type="InterPro" id="IPR050291">
    <property type="entry name" value="CDF_Transporter"/>
</dbReference>
<comment type="similarity">
    <text evidence="2">Belongs to the cation diffusion facilitator (CDF) transporter (TC 2.A.4) family.</text>
</comment>
<accession>A0A419V4W7</accession>
<dbReference type="Pfam" id="PF01545">
    <property type="entry name" value="Cation_efflux"/>
    <property type="match status" value="1"/>
</dbReference>
<feature type="transmembrane region" description="Helical" evidence="7">
    <location>
        <begin position="51"/>
        <end position="67"/>
    </location>
</feature>
<evidence type="ECO:0000256" key="3">
    <source>
        <dbReference type="ARBA" id="ARBA00022448"/>
    </source>
</evidence>
<name>A0A419V4W7_9BACL</name>
<dbReference type="InterPro" id="IPR027470">
    <property type="entry name" value="Cation_efflux_CTD"/>
</dbReference>
<dbReference type="GO" id="GO:0008324">
    <property type="term" value="F:monoatomic cation transmembrane transporter activity"/>
    <property type="evidence" value="ECO:0007669"/>
    <property type="project" value="InterPro"/>
</dbReference>
<feature type="domain" description="Cation efflux protein transmembrane" evidence="8">
    <location>
        <begin position="18"/>
        <end position="209"/>
    </location>
</feature>
<evidence type="ECO:0000256" key="1">
    <source>
        <dbReference type="ARBA" id="ARBA00004141"/>
    </source>
</evidence>
<keyword evidence="6 7" id="KW-0472">Membrane</keyword>
<keyword evidence="5 7" id="KW-1133">Transmembrane helix</keyword>
<feature type="transmembrane region" description="Helical" evidence="7">
    <location>
        <begin position="88"/>
        <end position="107"/>
    </location>
</feature>
<evidence type="ECO:0000256" key="7">
    <source>
        <dbReference type="SAM" id="Phobius"/>
    </source>
</evidence>
<evidence type="ECO:0000256" key="5">
    <source>
        <dbReference type="ARBA" id="ARBA00022989"/>
    </source>
</evidence>
<comment type="subcellular location">
    <subcellularLocation>
        <location evidence="1">Membrane</location>
        <topology evidence="1">Multi-pass membrane protein</topology>
    </subcellularLocation>
</comment>
<proteinExistence type="inferred from homology"/>
<feature type="transmembrane region" description="Helical" evidence="7">
    <location>
        <begin position="185"/>
        <end position="202"/>
    </location>
</feature>
<evidence type="ECO:0000256" key="4">
    <source>
        <dbReference type="ARBA" id="ARBA00022692"/>
    </source>
</evidence>
<dbReference type="GO" id="GO:0016020">
    <property type="term" value="C:membrane"/>
    <property type="evidence" value="ECO:0007669"/>
    <property type="project" value="UniProtKB-SubCell"/>
</dbReference>
<feature type="domain" description="Cation efflux protein cytoplasmic" evidence="9">
    <location>
        <begin position="214"/>
        <end position="289"/>
    </location>
</feature>
<dbReference type="OrthoDB" id="9806522at2"/>
<dbReference type="InterPro" id="IPR002524">
    <property type="entry name" value="Cation_efflux"/>
</dbReference>
<dbReference type="EMBL" id="RAPK01000008">
    <property type="protein sequence ID" value="RKD73523.1"/>
    <property type="molecule type" value="Genomic_DNA"/>
</dbReference>
<dbReference type="SUPFAM" id="SSF160240">
    <property type="entry name" value="Cation efflux protein cytoplasmic domain-like"/>
    <property type="match status" value="1"/>
</dbReference>
<dbReference type="AlphaFoldDB" id="A0A419V4W7"/>
<evidence type="ECO:0000259" key="8">
    <source>
        <dbReference type="Pfam" id="PF01545"/>
    </source>
</evidence>
<dbReference type="Proteomes" id="UP000285120">
    <property type="component" value="Unassembled WGS sequence"/>
</dbReference>
<evidence type="ECO:0000313" key="10">
    <source>
        <dbReference type="EMBL" id="RKD73523.1"/>
    </source>
</evidence>
<dbReference type="InterPro" id="IPR058533">
    <property type="entry name" value="Cation_efflux_TM"/>
</dbReference>
<feature type="transmembrane region" description="Helical" evidence="7">
    <location>
        <begin position="119"/>
        <end position="138"/>
    </location>
</feature>
<evidence type="ECO:0000259" key="9">
    <source>
        <dbReference type="Pfam" id="PF16916"/>
    </source>
</evidence>
<keyword evidence="11" id="KW-1185">Reference proteome</keyword>
<dbReference type="NCBIfam" id="TIGR01297">
    <property type="entry name" value="CDF"/>
    <property type="match status" value="1"/>
</dbReference>
<dbReference type="InterPro" id="IPR027469">
    <property type="entry name" value="Cation_efflux_TMD_sf"/>
</dbReference>
<dbReference type="PANTHER" id="PTHR43840">
    <property type="entry name" value="MITOCHONDRIAL METAL TRANSPORTER 1-RELATED"/>
    <property type="match status" value="1"/>
</dbReference>
<dbReference type="Pfam" id="PF16916">
    <property type="entry name" value="ZT_dimer"/>
    <property type="match status" value="1"/>
</dbReference>
<sequence>MKNEEKYKKIKMGERGAMLSIAAYLFLASIKLVVGESANSEALTADGWNNVTDIAASAAILVGLMISRKPADSNHPYGHWKSESIASLLASFIMMAVGIQVLFGAVMSVWSGEYVTPDWAAASTGAFCAVFMYGIYRFNRRLGEKIDSQAVKAAAKDNLSDVWVSIGAVIGILGARFYLPWLDSVAALAVGLLICKTAWGIFRETSHYLTDGFSEEELTSYKKAACLVPEVSGVRDIRARKYGNNTVVDIVLSVPPDLSIESAHDISTQVEDVLVQRFDVYDVHVHVEPSRRSRPK</sequence>
<dbReference type="PANTHER" id="PTHR43840:SF50">
    <property type="entry name" value="MANGANESE EFFLUX SYSTEM PROTEIN MNES"/>
    <property type="match status" value="1"/>
</dbReference>
<dbReference type="FunFam" id="1.20.1510.10:FF:000006">
    <property type="entry name" value="Divalent cation efflux transporter"/>
    <property type="match status" value="1"/>
</dbReference>
<organism evidence="10 11">
    <name type="scientific">Sinobaca qinghaiensis</name>
    <dbReference type="NCBI Taxonomy" id="342944"/>
    <lineage>
        <taxon>Bacteria</taxon>
        <taxon>Bacillati</taxon>
        <taxon>Bacillota</taxon>
        <taxon>Bacilli</taxon>
        <taxon>Bacillales</taxon>
        <taxon>Sporolactobacillaceae</taxon>
        <taxon>Sinobaca</taxon>
    </lineage>
</organism>
<dbReference type="InterPro" id="IPR036837">
    <property type="entry name" value="Cation_efflux_CTD_sf"/>
</dbReference>
<keyword evidence="4 7" id="KW-0812">Transmembrane</keyword>
<gene>
    <name evidence="10" type="ORF">ATL39_1819</name>
</gene>
<evidence type="ECO:0000313" key="11">
    <source>
        <dbReference type="Proteomes" id="UP000285120"/>
    </source>
</evidence>
<keyword evidence="3" id="KW-0813">Transport</keyword>
<dbReference type="RefSeq" id="WP_120193011.1">
    <property type="nucleotide sequence ID" value="NZ_RAPK01000008.1"/>
</dbReference>
<dbReference type="Gene3D" id="3.30.70.1350">
    <property type="entry name" value="Cation efflux protein, cytoplasmic domain"/>
    <property type="match status" value="1"/>
</dbReference>